<feature type="transmembrane region" description="Helical" evidence="1">
    <location>
        <begin position="7"/>
        <end position="28"/>
    </location>
</feature>
<proteinExistence type="predicted"/>
<dbReference type="EMBL" id="CP077062">
    <property type="protein sequence ID" value="QWZ10302.1"/>
    <property type="molecule type" value="Genomic_DNA"/>
</dbReference>
<accession>A0A975T2P2</accession>
<evidence type="ECO:0000256" key="1">
    <source>
        <dbReference type="SAM" id="Phobius"/>
    </source>
</evidence>
<sequence length="110" mass="11859">MPRRLDLLPLCASVLTAAITALYVYLVLAQGSRPSWWALTILVVCVAASGYAVRPKAPRRRVALVVSAIGLFGLGYIALFSIGLPLLLCGTLCVVAAVRHRPDLDWRDSV</sequence>
<reference evidence="2" key="1">
    <citation type="submission" date="2021-06" db="EMBL/GenBank/DDBJ databases">
        <title>Complete genome sequence of Nocardioides sp. G188.</title>
        <authorList>
            <person name="Im W.-T."/>
        </authorList>
    </citation>
    <scope>NUCLEOTIDE SEQUENCE</scope>
    <source>
        <strain evidence="2">G188</strain>
    </source>
</reference>
<feature type="transmembrane region" description="Helical" evidence="1">
    <location>
        <begin position="34"/>
        <end position="53"/>
    </location>
</feature>
<name>A0A975T2P2_9ACTN</name>
<keyword evidence="1" id="KW-0812">Transmembrane</keyword>
<organism evidence="2 3">
    <name type="scientific">Nocardioides panacis</name>
    <dbReference type="NCBI Taxonomy" id="2849501"/>
    <lineage>
        <taxon>Bacteria</taxon>
        <taxon>Bacillati</taxon>
        <taxon>Actinomycetota</taxon>
        <taxon>Actinomycetes</taxon>
        <taxon>Propionibacteriales</taxon>
        <taxon>Nocardioidaceae</taxon>
        <taxon>Nocardioides</taxon>
    </lineage>
</organism>
<keyword evidence="1" id="KW-0472">Membrane</keyword>
<dbReference type="Proteomes" id="UP000683575">
    <property type="component" value="Chromosome"/>
</dbReference>
<dbReference type="KEGG" id="nps:KRR39_11595"/>
<evidence type="ECO:0000313" key="3">
    <source>
        <dbReference type="Proteomes" id="UP000683575"/>
    </source>
</evidence>
<keyword evidence="3" id="KW-1185">Reference proteome</keyword>
<dbReference type="RefSeq" id="WP_216942148.1">
    <property type="nucleotide sequence ID" value="NZ_CP077062.1"/>
</dbReference>
<feature type="transmembrane region" description="Helical" evidence="1">
    <location>
        <begin position="65"/>
        <end position="98"/>
    </location>
</feature>
<keyword evidence="1" id="KW-1133">Transmembrane helix</keyword>
<dbReference type="AlphaFoldDB" id="A0A975T2P2"/>
<protein>
    <submittedName>
        <fullName evidence="2">Uncharacterized protein</fullName>
    </submittedName>
</protein>
<gene>
    <name evidence="2" type="ORF">KRR39_11595</name>
</gene>
<evidence type="ECO:0000313" key="2">
    <source>
        <dbReference type="EMBL" id="QWZ10302.1"/>
    </source>
</evidence>